<organism evidence="3 4">
    <name type="scientific">Paraconexibacter antarcticus</name>
    <dbReference type="NCBI Taxonomy" id="2949664"/>
    <lineage>
        <taxon>Bacteria</taxon>
        <taxon>Bacillati</taxon>
        <taxon>Actinomycetota</taxon>
        <taxon>Thermoleophilia</taxon>
        <taxon>Solirubrobacterales</taxon>
        <taxon>Paraconexibacteraceae</taxon>
        <taxon>Paraconexibacter</taxon>
    </lineage>
</organism>
<feature type="domain" description="CN hydrolase" evidence="2">
    <location>
        <begin position="1"/>
        <end position="264"/>
    </location>
</feature>
<sequence length="327" mass="35026">MRVAAVQLESVVADVGENLRRCRALADEAAAAGAEWIILPEFFTTGMAFDDRLAGAALPPDGAGMQLLVDIARRHGIVAGGSFLCRDPDGHNRNAFFLVDRDGTILGRHDKDLATMWEACYYTTGSDPGVIAGPGGVPVGAAVCWELMRTQTVHRLRDRVDLLVGGSAWWSIPEYPPKALTRKLEAANARTAAGVAPAMARALGVPVVHAAHCGSIVCGVPWVPGLPYRGHFQGGAAITDAHGGVLAWRPASAGQGIVIADVDPRQVAPTLDVTDGYWLHPRGAVASVFWTYQRAHGRRWYERHARSRPADARSLDELLGAREHQTA</sequence>
<dbReference type="EMBL" id="CP098502">
    <property type="protein sequence ID" value="UTI62317.1"/>
    <property type="molecule type" value="Genomic_DNA"/>
</dbReference>
<evidence type="ECO:0000313" key="3">
    <source>
        <dbReference type="EMBL" id="UTI62317.1"/>
    </source>
</evidence>
<accession>A0ABY5DMN8</accession>
<evidence type="ECO:0000259" key="2">
    <source>
        <dbReference type="PROSITE" id="PS50263"/>
    </source>
</evidence>
<dbReference type="Pfam" id="PF00795">
    <property type="entry name" value="CN_hydrolase"/>
    <property type="match status" value="1"/>
</dbReference>
<proteinExistence type="predicted"/>
<dbReference type="CDD" id="cd07197">
    <property type="entry name" value="nitrilase"/>
    <property type="match status" value="1"/>
</dbReference>
<keyword evidence="4" id="KW-1185">Reference proteome</keyword>
<evidence type="ECO:0000313" key="4">
    <source>
        <dbReference type="Proteomes" id="UP001056035"/>
    </source>
</evidence>
<reference evidence="3 4" key="1">
    <citation type="submission" date="2022-06" db="EMBL/GenBank/DDBJ databases">
        <title>Paraconexibacter antarcticus.</title>
        <authorList>
            <person name="Kim C.S."/>
        </authorList>
    </citation>
    <scope>NUCLEOTIDE SEQUENCE [LARGE SCALE GENOMIC DNA]</scope>
    <source>
        <strain evidence="3 4">02-257</strain>
    </source>
</reference>
<dbReference type="PANTHER" id="PTHR43674:SF2">
    <property type="entry name" value="BETA-UREIDOPROPIONASE"/>
    <property type="match status" value="1"/>
</dbReference>
<name>A0ABY5DMN8_9ACTN</name>
<dbReference type="Proteomes" id="UP001056035">
    <property type="component" value="Chromosome"/>
</dbReference>
<dbReference type="PANTHER" id="PTHR43674">
    <property type="entry name" value="NITRILASE C965.09-RELATED"/>
    <property type="match status" value="1"/>
</dbReference>
<dbReference type="GO" id="GO:0016787">
    <property type="term" value="F:hydrolase activity"/>
    <property type="evidence" value="ECO:0007669"/>
    <property type="project" value="UniProtKB-KW"/>
</dbReference>
<gene>
    <name evidence="3" type="ORF">NBH00_13195</name>
</gene>
<dbReference type="SUPFAM" id="SSF56317">
    <property type="entry name" value="Carbon-nitrogen hydrolase"/>
    <property type="match status" value="1"/>
</dbReference>
<dbReference type="PROSITE" id="PS50263">
    <property type="entry name" value="CN_HYDROLASE"/>
    <property type="match status" value="1"/>
</dbReference>
<dbReference type="RefSeq" id="WP_254569055.1">
    <property type="nucleotide sequence ID" value="NZ_CP098502.1"/>
</dbReference>
<dbReference type="InterPro" id="IPR050345">
    <property type="entry name" value="Aliph_Amidase/BUP"/>
</dbReference>
<dbReference type="InterPro" id="IPR036526">
    <property type="entry name" value="C-N_Hydrolase_sf"/>
</dbReference>
<dbReference type="InterPro" id="IPR003010">
    <property type="entry name" value="C-N_Hydrolase"/>
</dbReference>
<evidence type="ECO:0000256" key="1">
    <source>
        <dbReference type="ARBA" id="ARBA00022801"/>
    </source>
</evidence>
<keyword evidence="1 3" id="KW-0378">Hydrolase</keyword>
<protein>
    <submittedName>
        <fullName evidence="3">Carbon-nitrogen hydrolase family protein</fullName>
    </submittedName>
</protein>
<dbReference type="Gene3D" id="3.60.110.10">
    <property type="entry name" value="Carbon-nitrogen hydrolase"/>
    <property type="match status" value="1"/>
</dbReference>